<evidence type="ECO:0000313" key="1">
    <source>
        <dbReference type="EMBL" id="KAA3456279.1"/>
    </source>
</evidence>
<protein>
    <submittedName>
        <fullName evidence="1">UPF0301 protein</fullName>
    </submittedName>
</protein>
<reference evidence="2" key="1">
    <citation type="journal article" date="2019" name="Plant Biotechnol. J.">
        <title>Genome sequencing of the Australian wild diploid species Gossypium australe highlights disease resistance and delayed gland morphogenesis.</title>
        <authorList>
            <person name="Cai Y."/>
            <person name="Cai X."/>
            <person name="Wang Q."/>
            <person name="Wang P."/>
            <person name="Zhang Y."/>
            <person name="Cai C."/>
            <person name="Xu Y."/>
            <person name="Wang K."/>
            <person name="Zhou Z."/>
            <person name="Wang C."/>
            <person name="Geng S."/>
            <person name="Li B."/>
            <person name="Dong Q."/>
            <person name="Hou Y."/>
            <person name="Wang H."/>
            <person name="Ai P."/>
            <person name="Liu Z."/>
            <person name="Yi F."/>
            <person name="Sun M."/>
            <person name="An G."/>
            <person name="Cheng J."/>
            <person name="Zhang Y."/>
            <person name="Shi Q."/>
            <person name="Xie Y."/>
            <person name="Shi X."/>
            <person name="Chang Y."/>
            <person name="Huang F."/>
            <person name="Chen Y."/>
            <person name="Hong S."/>
            <person name="Mi L."/>
            <person name="Sun Q."/>
            <person name="Zhang L."/>
            <person name="Zhou B."/>
            <person name="Peng R."/>
            <person name="Zhang X."/>
            <person name="Liu F."/>
        </authorList>
    </citation>
    <scope>NUCLEOTIDE SEQUENCE [LARGE SCALE GENOMIC DNA]</scope>
    <source>
        <strain evidence="2">cv. PA1801</strain>
    </source>
</reference>
<evidence type="ECO:0000313" key="2">
    <source>
        <dbReference type="Proteomes" id="UP000325315"/>
    </source>
</evidence>
<gene>
    <name evidence="1" type="ORF">EPI10_019214</name>
</gene>
<sequence>MFSYKWLEGKHSKANLEVIPDIEAQPVDALLIPVGTEIDTLGQLSTIEQRMLQHLDVEIASQEHIIPQLQANIHGAKP</sequence>
<accession>A0A5B6UER7</accession>
<dbReference type="EMBL" id="SMMG02000012">
    <property type="protein sequence ID" value="KAA3456279.1"/>
    <property type="molecule type" value="Genomic_DNA"/>
</dbReference>
<dbReference type="Proteomes" id="UP000325315">
    <property type="component" value="Unassembled WGS sequence"/>
</dbReference>
<comment type="caution">
    <text evidence="1">The sequence shown here is derived from an EMBL/GenBank/DDBJ whole genome shotgun (WGS) entry which is preliminary data.</text>
</comment>
<name>A0A5B6UER7_9ROSI</name>
<keyword evidence="2" id="KW-1185">Reference proteome</keyword>
<organism evidence="1 2">
    <name type="scientific">Gossypium australe</name>
    <dbReference type="NCBI Taxonomy" id="47621"/>
    <lineage>
        <taxon>Eukaryota</taxon>
        <taxon>Viridiplantae</taxon>
        <taxon>Streptophyta</taxon>
        <taxon>Embryophyta</taxon>
        <taxon>Tracheophyta</taxon>
        <taxon>Spermatophyta</taxon>
        <taxon>Magnoliopsida</taxon>
        <taxon>eudicotyledons</taxon>
        <taxon>Gunneridae</taxon>
        <taxon>Pentapetalae</taxon>
        <taxon>rosids</taxon>
        <taxon>malvids</taxon>
        <taxon>Malvales</taxon>
        <taxon>Malvaceae</taxon>
        <taxon>Malvoideae</taxon>
        <taxon>Gossypium</taxon>
    </lineage>
</organism>
<proteinExistence type="predicted"/>
<dbReference type="OrthoDB" id="272750at2759"/>
<dbReference type="AlphaFoldDB" id="A0A5B6UER7"/>